<feature type="compositionally biased region" description="Basic and acidic residues" evidence="11">
    <location>
        <begin position="636"/>
        <end position="645"/>
    </location>
</feature>
<dbReference type="InterPro" id="IPR004166">
    <property type="entry name" value="a-kinase_dom"/>
</dbReference>
<feature type="region of interest" description="Disordered" evidence="11">
    <location>
        <begin position="306"/>
        <end position="332"/>
    </location>
</feature>
<feature type="region of interest" description="Disordered" evidence="11">
    <location>
        <begin position="1487"/>
        <end position="1545"/>
    </location>
</feature>
<feature type="region of interest" description="Disordered" evidence="11">
    <location>
        <begin position="1435"/>
        <end position="1463"/>
    </location>
</feature>
<dbReference type="CDD" id="cd16973">
    <property type="entry name" value="Alpha_kinase_ALPK3"/>
    <property type="match status" value="1"/>
</dbReference>
<feature type="compositionally biased region" description="Polar residues" evidence="11">
    <location>
        <begin position="1449"/>
        <end position="1460"/>
    </location>
</feature>
<evidence type="ECO:0000256" key="9">
    <source>
        <dbReference type="ARBA" id="ARBA00047899"/>
    </source>
</evidence>
<feature type="compositionally biased region" description="Basic and acidic residues" evidence="11">
    <location>
        <begin position="1039"/>
        <end position="1053"/>
    </location>
</feature>
<evidence type="ECO:0000256" key="1">
    <source>
        <dbReference type="ARBA" id="ARBA00008651"/>
    </source>
</evidence>
<feature type="compositionally biased region" description="Basic and acidic residues" evidence="11">
    <location>
        <begin position="185"/>
        <end position="196"/>
    </location>
</feature>
<evidence type="ECO:0000256" key="6">
    <source>
        <dbReference type="ARBA" id="ARBA00022777"/>
    </source>
</evidence>
<feature type="compositionally biased region" description="Basic and acidic residues" evidence="11">
    <location>
        <begin position="1435"/>
        <end position="1448"/>
    </location>
</feature>
<comment type="similarity">
    <text evidence="1">Belongs to the protein kinase superfamily. Alpha-type protein kinase family. ALPK subfamily.</text>
</comment>
<dbReference type="InterPro" id="IPR036179">
    <property type="entry name" value="Ig-like_dom_sf"/>
</dbReference>
<dbReference type="Gene3D" id="2.60.40.10">
    <property type="entry name" value="Immunoglobulins"/>
    <property type="match status" value="2"/>
</dbReference>
<keyword evidence="15" id="KW-1185">Reference proteome</keyword>
<feature type="compositionally biased region" description="Polar residues" evidence="11">
    <location>
        <begin position="482"/>
        <end position="498"/>
    </location>
</feature>
<feature type="compositionally biased region" description="Basic and acidic residues" evidence="11">
    <location>
        <begin position="204"/>
        <end position="215"/>
    </location>
</feature>
<keyword evidence="6" id="KW-0418">Kinase</keyword>
<gene>
    <name evidence="14" type="ORF">R3I93_000675</name>
</gene>
<comment type="caution">
    <text evidence="14">The sequence shown here is derived from an EMBL/GenBank/DDBJ whole genome shotgun (WGS) entry which is preliminary data.</text>
</comment>
<keyword evidence="5" id="KW-0677">Repeat</keyword>
<feature type="compositionally biased region" description="Basic and acidic residues" evidence="11">
    <location>
        <begin position="432"/>
        <end position="447"/>
    </location>
</feature>
<sequence length="1950" mass="216745">MCGDLQIKKMSSRRLTNRSLSSDGRSYYSASDITSQNRGSGSRSYLSSVRSESRSTLCSVMAQLTEETQPTIESTLKSKAVSEDANVKFNCVVSGYPVPEVTWYKDDIQLDRYCGLPKYEISRDDKTHTLQIYNCTLEDAAIYQASAQNSRGIVSCSGVLEVGTMSEYKIHQNYFAKLKLRNDNRRHEQEEHRNIGKENVPAAFEHDRMSSPERAQRKRRSMETRGAGSPSEENDVEVETPPVEERLAAPVQVSAAGLFHGISNSEMIANRDKDSEGLMYIHETVHSASSKQTNEHYIKKKLKISTAATERSKENRPTGRREEMMNERGTSNEKMEVQNTVDQIASVTESRNKMDITDRQKSTKQLEIVNKSASEESKRAQGAQITTVTESTTKMDIKDTKTNEKQSVNVNKSPSNESKRDQGARITSVTESRNKMDITDTKRKEKQSVNVNKSTPEESKRAQDAQITTGTESRKKMDITDTKMNVKQSVNVNKSPSNESKRDQGARITSVTESRKKMDITDTKMHVKQSVNVNKSAAEDLKRAQGAQITSVTESRKKMDITDTKMNVKQSVNVNKSAAEESKRAQGAQIPTVTESRKKMDITDTKMNVKQSVNVNKSAAEESKRAQGAQITTVTESRKKMDITDTKMNVKQSVNVNKSAAEESKRAQGAQITSVTESRKKMDITDTKMNVKQSVNVNKSPAGESKRAQDTQITSVTESRKKMDITDTKMNVKQSVNVNKSAAEESKRAQGAQITSVTESRKKMDITDTKINVKQSVNVNKSAAEESKRAQDAQITTVTESRRNMDITDRKSEKLSENAQESPSESKRTHKPIATQKRPALKVSMTTQTNKVVEITKQTESSEKGTSNLKLVDEHMNRNPVSTCVRILPHSCGGNDVNVDTGERNVSACSLRGLTAGDTHTEPKESQILEDIPPFHKEVDKKLKEQPPLMREVTASVTDTLSSCRLASQGQKWRAGDQSVASTKSSTLVTGPQNTQPSEKISSGHVSHMLHDGQVTTAMSSSLGDDTLTSVCEKDSKAENQLIKESDKPKGETKPASMSLDRMEEKEMTNINASTNVRVHNSISKEKSTANSNHSTNQVIVTEFVQICKLNSNVVQPQTTNSSSITKVEMKDTKARECQSSSLVATNNVAKMDTQEQSKVTTFEVPVSTNDKMQSYSAKKGIDRSGPSTFLSQHSKALPTEYTIPAIYITDVDGTSQNSTDKTEDTVCKSVINKSDTVKIKTEANAVTYSVTNSNTVSQTSTLIHSDCTDTTNKTTGVLEFEGLCDEKFDLSLRSQTSEVNKPDQQPPSQETLIQGPESSSLTEKVTTDFIRPAEVPTQRHNADKSIKTNESELAETSRHPKTDLNLKTDSDSFIKQLKSAALDLEMSDQSSTSTTINAATHINSRDNDKYGEEVNSAVIQPGVCKVTIPLKNTDHQDNSTAAHKELATRTNQKTTLPSTKTEKSEIGMAICLEEANRDAYQRDSLSLKTQPESPLQSVSNSQFKTSLETHSPRLTRKSVPADLPKPAENENIKPKSTEKDKENQFKVPQVIRKIRPEVFDASGHLKLWCQFFNIVSDSTLRWYKDEVEIAEIKRSAGDETQVCLAIIRMSKRDCGVYRCTITNDYGKDSTDYLLSAEFISNMFLREELQEVGEEIEMTPLIFSKGLTDAGSWGSKFYGRVTTEEAQVGMGCEHKTRRLKVIYGLDPVFESGSSCFIKVRSPIAYERREESVLAEKNLQITKQECRIQNMAREYFKIFAAETRVIESFGAALEVIPLYFMYCPASSVPYATVEAELKGVYKRYCGLERTGSLVLNEKLEVGQKCSSLQHWIHQWTNGNVLFSRLEGVDTILTNIGIAIRSKGYQGFPCEANPKVFELFHIQHQCNYFCGLLNLKPLKAPETLQAPSRSKGSSSPLLQRRTTPSSSSPQTSRKASKSPKVSCKLNPQPNSK</sequence>
<proteinExistence type="inferred from homology"/>
<feature type="domain" description="Alpha-type protein kinase" evidence="13">
    <location>
        <begin position="1665"/>
        <end position="1896"/>
    </location>
</feature>
<evidence type="ECO:0000256" key="4">
    <source>
        <dbReference type="ARBA" id="ARBA00022679"/>
    </source>
</evidence>
<name>A0AAN9DLM7_9TELE</name>
<feature type="compositionally biased region" description="Polar residues" evidence="11">
    <location>
        <begin position="1487"/>
        <end position="1510"/>
    </location>
</feature>
<feature type="region of interest" description="Disordered" evidence="11">
    <location>
        <begin position="618"/>
        <end position="647"/>
    </location>
</feature>
<feature type="compositionally biased region" description="Polar residues" evidence="11">
    <location>
        <begin position="383"/>
        <end position="392"/>
    </location>
</feature>
<feature type="compositionally biased region" description="Basic and acidic residues" evidence="11">
    <location>
        <begin position="1526"/>
        <end position="1545"/>
    </location>
</feature>
<feature type="compositionally biased region" description="Basic and acidic residues" evidence="11">
    <location>
        <begin position="472"/>
        <end position="481"/>
    </location>
</feature>
<reference evidence="14 15" key="1">
    <citation type="submission" date="2024-02" db="EMBL/GenBank/DDBJ databases">
        <title>Chromosome-level genome assembly of the Eurasian Minnow (Phoxinus phoxinus).</title>
        <authorList>
            <person name="Oriowo T.O."/>
            <person name="Martin S."/>
            <person name="Stange M."/>
            <person name="Chrysostomakis Y."/>
            <person name="Brown T."/>
            <person name="Winkler S."/>
            <person name="Kukowka S."/>
            <person name="Myers E.W."/>
            <person name="Bohne A."/>
        </authorList>
    </citation>
    <scope>NUCLEOTIDE SEQUENCE [LARGE SCALE GENOMIC DNA]</scope>
    <source>
        <strain evidence="14">ZFMK-TIS-60720</strain>
        <tissue evidence="14">Whole Organism</tissue>
    </source>
</reference>
<dbReference type="SMART" id="SM00409">
    <property type="entry name" value="IG"/>
    <property type="match status" value="2"/>
</dbReference>
<feature type="compositionally biased region" description="Low complexity" evidence="11">
    <location>
        <begin position="1917"/>
        <end position="1931"/>
    </location>
</feature>
<comment type="catalytic activity">
    <reaction evidence="10">
        <text>L-seryl-[protein] + ATP = O-phospho-L-seryl-[protein] + ADP + H(+)</text>
        <dbReference type="Rhea" id="RHEA:17989"/>
        <dbReference type="Rhea" id="RHEA-COMP:9863"/>
        <dbReference type="Rhea" id="RHEA-COMP:11604"/>
        <dbReference type="ChEBI" id="CHEBI:15378"/>
        <dbReference type="ChEBI" id="CHEBI:29999"/>
        <dbReference type="ChEBI" id="CHEBI:30616"/>
        <dbReference type="ChEBI" id="CHEBI:83421"/>
        <dbReference type="ChEBI" id="CHEBI:456216"/>
        <dbReference type="EC" id="2.7.11.1"/>
    </reaction>
</comment>
<feature type="region of interest" description="Disordered" evidence="11">
    <location>
        <begin position="968"/>
        <end position="1003"/>
    </location>
</feature>
<dbReference type="GO" id="GO:0005634">
    <property type="term" value="C:nucleus"/>
    <property type="evidence" value="ECO:0007669"/>
    <property type="project" value="TreeGrafter"/>
</dbReference>
<keyword evidence="8" id="KW-0393">Immunoglobulin domain</keyword>
<dbReference type="InterPro" id="IPR003599">
    <property type="entry name" value="Ig_sub"/>
</dbReference>
<dbReference type="GO" id="GO:0004674">
    <property type="term" value="F:protein serine/threonine kinase activity"/>
    <property type="evidence" value="ECO:0007669"/>
    <property type="project" value="UniProtKB-KW"/>
</dbReference>
<protein>
    <recommendedName>
        <fullName evidence="2">non-specific serine/threonine protein kinase</fullName>
        <ecNumber evidence="2">2.7.11.1</ecNumber>
    </recommendedName>
</protein>
<feature type="compositionally biased region" description="Basic and acidic residues" evidence="11">
    <location>
        <begin position="350"/>
        <end position="361"/>
    </location>
</feature>
<evidence type="ECO:0000256" key="10">
    <source>
        <dbReference type="ARBA" id="ARBA00048679"/>
    </source>
</evidence>
<evidence type="ECO:0000256" key="3">
    <source>
        <dbReference type="ARBA" id="ARBA00022527"/>
    </source>
</evidence>
<dbReference type="Proteomes" id="UP001364617">
    <property type="component" value="Unassembled WGS sequence"/>
</dbReference>
<dbReference type="GO" id="GO:0005524">
    <property type="term" value="F:ATP binding"/>
    <property type="evidence" value="ECO:0007669"/>
    <property type="project" value="InterPro"/>
</dbReference>
<feature type="compositionally biased region" description="Basic and acidic residues" evidence="11">
    <location>
        <begin position="718"/>
        <end position="727"/>
    </location>
</feature>
<feature type="region of interest" description="Disordered" evidence="11">
    <location>
        <begin position="345"/>
        <end position="524"/>
    </location>
</feature>
<feature type="region of interest" description="Disordered" evidence="11">
    <location>
        <begin position="659"/>
        <end position="758"/>
    </location>
</feature>
<feature type="compositionally biased region" description="Polar residues" evidence="11">
    <location>
        <begin position="28"/>
        <end position="37"/>
    </location>
</feature>
<dbReference type="PANTHER" id="PTHR47091">
    <property type="entry name" value="ALPHA-PROTEIN KINASE 2-RELATED"/>
    <property type="match status" value="1"/>
</dbReference>
<feature type="domain" description="Ig-like" evidence="12">
    <location>
        <begin position="1549"/>
        <end position="1636"/>
    </location>
</feature>
<dbReference type="FunFam" id="2.60.40.10:FF:000069">
    <property type="entry name" value="Alpha-protein kinase 3"/>
    <property type="match status" value="1"/>
</dbReference>
<dbReference type="GO" id="GO:0055013">
    <property type="term" value="P:cardiac muscle cell development"/>
    <property type="evidence" value="ECO:0007669"/>
    <property type="project" value="TreeGrafter"/>
</dbReference>
<evidence type="ECO:0000256" key="7">
    <source>
        <dbReference type="ARBA" id="ARBA00023157"/>
    </source>
</evidence>
<dbReference type="SMART" id="SM00408">
    <property type="entry name" value="IGc2"/>
    <property type="match status" value="2"/>
</dbReference>
<evidence type="ECO:0000256" key="8">
    <source>
        <dbReference type="ARBA" id="ARBA00023319"/>
    </source>
</evidence>
<dbReference type="EC" id="2.7.11.1" evidence="2"/>
<evidence type="ECO:0000313" key="14">
    <source>
        <dbReference type="EMBL" id="KAK7176514.1"/>
    </source>
</evidence>
<dbReference type="InterPro" id="IPR013783">
    <property type="entry name" value="Ig-like_fold"/>
</dbReference>
<dbReference type="Gene3D" id="3.20.200.10">
    <property type="entry name" value="MHCK/EF2 kinase"/>
    <property type="match status" value="1"/>
</dbReference>
<feature type="region of interest" description="Disordered" evidence="11">
    <location>
        <begin position="539"/>
        <end position="564"/>
    </location>
</feature>
<feature type="region of interest" description="Disordered" evidence="11">
    <location>
        <begin position="13"/>
        <end position="48"/>
    </location>
</feature>
<feature type="compositionally biased region" description="Polar residues" evidence="11">
    <location>
        <begin position="687"/>
        <end position="699"/>
    </location>
</feature>
<dbReference type="InterPro" id="IPR003598">
    <property type="entry name" value="Ig_sub2"/>
</dbReference>
<comment type="catalytic activity">
    <reaction evidence="9">
        <text>L-threonyl-[protein] + ATP = O-phospho-L-threonyl-[protein] + ADP + H(+)</text>
        <dbReference type="Rhea" id="RHEA:46608"/>
        <dbReference type="Rhea" id="RHEA-COMP:11060"/>
        <dbReference type="Rhea" id="RHEA-COMP:11605"/>
        <dbReference type="ChEBI" id="CHEBI:15378"/>
        <dbReference type="ChEBI" id="CHEBI:30013"/>
        <dbReference type="ChEBI" id="CHEBI:30616"/>
        <dbReference type="ChEBI" id="CHEBI:61977"/>
        <dbReference type="ChEBI" id="CHEBI:456216"/>
        <dbReference type="EC" id="2.7.11.1"/>
    </reaction>
</comment>
<evidence type="ECO:0000256" key="2">
    <source>
        <dbReference type="ARBA" id="ARBA00012513"/>
    </source>
</evidence>
<dbReference type="SUPFAM" id="SSF48726">
    <property type="entry name" value="Immunoglobulin"/>
    <property type="match status" value="2"/>
</dbReference>
<feature type="compositionally biased region" description="Polar residues" evidence="11">
    <location>
        <begin position="979"/>
        <end position="1003"/>
    </location>
</feature>
<feature type="domain" description="Ig-like" evidence="12">
    <location>
        <begin position="70"/>
        <end position="166"/>
    </location>
</feature>
<feature type="compositionally biased region" description="Basic and acidic residues" evidence="11">
    <location>
        <begin position="800"/>
        <end position="816"/>
    </location>
</feature>
<feature type="compositionally biased region" description="Polar residues" evidence="11">
    <location>
        <begin position="1296"/>
        <end position="1325"/>
    </location>
</feature>
<accession>A0AAN9DLM7</accession>
<dbReference type="PROSITE" id="PS51158">
    <property type="entry name" value="ALPHA_KINASE"/>
    <property type="match status" value="1"/>
</dbReference>
<organism evidence="14 15">
    <name type="scientific">Phoxinus phoxinus</name>
    <name type="common">Eurasian minnow</name>
    <dbReference type="NCBI Taxonomy" id="58324"/>
    <lineage>
        <taxon>Eukaryota</taxon>
        <taxon>Metazoa</taxon>
        <taxon>Chordata</taxon>
        <taxon>Craniata</taxon>
        <taxon>Vertebrata</taxon>
        <taxon>Euteleostomi</taxon>
        <taxon>Actinopterygii</taxon>
        <taxon>Neopterygii</taxon>
        <taxon>Teleostei</taxon>
        <taxon>Ostariophysi</taxon>
        <taxon>Cypriniformes</taxon>
        <taxon>Leuciscidae</taxon>
        <taxon>Phoxininae</taxon>
        <taxon>Phoxinus</taxon>
    </lineage>
</organism>
<evidence type="ECO:0000256" key="11">
    <source>
        <dbReference type="SAM" id="MobiDB-lite"/>
    </source>
</evidence>
<feature type="region of interest" description="Disordered" evidence="11">
    <location>
        <begin position="1039"/>
        <end position="1063"/>
    </location>
</feature>
<feature type="compositionally biased region" description="Low complexity" evidence="11">
    <location>
        <begin position="38"/>
        <end position="48"/>
    </location>
</feature>
<feature type="compositionally biased region" description="Polar residues" evidence="11">
    <location>
        <begin position="728"/>
        <end position="740"/>
    </location>
</feature>
<evidence type="ECO:0000256" key="5">
    <source>
        <dbReference type="ARBA" id="ARBA00022737"/>
    </source>
</evidence>
<feature type="compositionally biased region" description="Basic and acidic residues" evidence="11">
    <location>
        <begin position="310"/>
        <end position="332"/>
    </location>
</feature>
<feature type="region of interest" description="Disordered" evidence="11">
    <location>
        <begin position="781"/>
        <end position="836"/>
    </location>
</feature>
<dbReference type="EMBL" id="JAYKXH010000001">
    <property type="protein sequence ID" value="KAK7176514.1"/>
    <property type="molecule type" value="Genomic_DNA"/>
</dbReference>
<feature type="compositionally biased region" description="Basic and acidic residues" evidence="11">
    <location>
        <begin position="677"/>
        <end position="686"/>
    </location>
</feature>
<feature type="compositionally biased region" description="Basic and acidic residues" evidence="11">
    <location>
        <begin position="554"/>
        <end position="563"/>
    </location>
</feature>
<evidence type="ECO:0000313" key="15">
    <source>
        <dbReference type="Proteomes" id="UP001364617"/>
    </source>
</evidence>
<feature type="compositionally biased region" description="Basic and acidic residues" evidence="11">
    <location>
        <begin position="1341"/>
        <end position="1367"/>
    </location>
</feature>
<dbReference type="PANTHER" id="PTHR47091:SF1">
    <property type="entry name" value="ALPHA-PROTEIN KINASE 3"/>
    <property type="match status" value="1"/>
</dbReference>
<feature type="compositionally biased region" description="Basic and acidic residues" evidence="11">
    <location>
        <begin position="393"/>
        <end position="404"/>
    </location>
</feature>
<keyword evidence="4" id="KW-0808">Transferase</keyword>
<keyword evidence="7" id="KW-1015">Disulfide bond</keyword>
<dbReference type="InterPro" id="IPR013098">
    <property type="entry name" value="Ig_I-set"/>
</dbReference>
<feature type="compositionally biased region" description="Polar residues" evidence="11">
    <location>
        <begin position="1903"/>
        <end position="1915"/>
    </location>
</feature>
<feature type="region of interest" description="Disordered" evidence="11">
    <location>
        <begin position="1296"/>
        <end position="1367"/>
    </location>
</feature>
<feature type="compositionally biased region" description="Basic and acidic residues" evidence="11">
    <location>
        <begin position="513"/>
        <end position="524"/>
    </location>
</feature>
<dbReference type="PROSITE" id="PS50835">
    <property type="entry name" value="IG_LIKE"/>
    <property type="match status" value="2"/>
</dbReference>
<keyword evidence="3" id="KW-0723">Serine/threonine-protein kinase</keyword>
<feature type="region of interest" description="Disordered" evidence="11">
    <location>
        <begin position="185"/>
        <end position="238"/>
    </location>
</feature>
<evidence type="ECO:0000259" key="13">
    <source>
        <dbReference type="PROSITE" id="PS51158"/>
    </source>
</evidence>
<feature type="region of interest" description="Disordered" evidence="11">
    <location>
        <begin position="576"/>
        <end position="601"/>
    </location>
</feature>
<evidence type="ECO:0000259" key="12">
    <source>
        <dbReference type="PROSITE" id="PS50835"/>
    </source>
</evidence>
<dbReference type="InterPro" id="IPR011009">
    <property type="entry name" value="Kinase-like_dom_sf"/>
</dbReference>
<feature type="compositionally biased region" description="Polar residues" evidence="11">
    <location>
        <begin position="405"/>
        <end position="416"/>
    </location>
</feature>
<feature type="region of interest" description="Disordered" evidence="11">
    <location>
        <begin position="1901"/>
        <end position="1950"/>
    </location>
</feature>
<dbReference type="Pfam" id="PF02816">
    <property type="entry name" value="Alpha_kinase"/>
    <property type="match status" value="1"/>
</dbReference>
<dbReference type="SUPFAM" id="SSF56112">
    <property type="entry name" value="Protein kinase-like (PK-like)"/>
    <property type="match status" value="1"/>
</dbReference>
<dbReference type="Pfam" id="PF07679">
    <property type="entry name" value="I-set"/>
    <property type="match status" value="2"/>
</dbReference>
<dbReference type="SMART" id="SM00811">
    <property type="entry name" value="Alpha_kinase"/>
    <property type="match status" value="1"/>
</dbReference>
<dbReference type="InterPro" id="IPR007110">
    <property type="entry name" value="Ig-like_dom"/>
</dbReference>